<evidence type="ECO:0000313" key="2">
    <source>
        <dbReference type="EMBL" id="MBV7255861.1"/>
    </source>
</evidence>
<reference evidence="2 3" key="1">
    <citation type="submission" date="2021-04" db="EMBL/GenBank/DDBJ databases">
        <authorList>
            <person name="Pira H."/>
            <person name="Risdian C."/>
            <person name="Wink J."/>
        </authorList>
    </citation>
    <scope>NUCLEOTIDE SEQUENCE [LARGE SCALE GENOMIC DNA]</scope>
    <source>
        <strain evidence="2 3">WHA3</strain>
    </source>
</reference>
<feature type="signal peptide" evidence="1">
    <location>
        <begin position="1"/>
        <end position="17"/>
    </location>
</feature>
<proteinExistence type="predicted"/>
<evidence type="ECO:0000313" key="3">
    <source>
        <dbReference type="Proteomes" id="UP000722336"/>
    </source>
</evidence>
<protein>
    <recommendedName>
        <fullName evidence="4">Tetratricopeptide repeat protein</fullName>
    </recommendedName>
</protein>
<keyword evidence="3" id="KW-1185">Reference proteome</keyword>
<sequence length="333" mass="37353">MRLQILGMALAATITMAAPLAAQDNGSFQGTSLLGERMVTPHDSNKNVAAPAVLARAAADAKAAFEADMTVDNATWYGRVLFYQGYTRESAAVYRQALKRFPESAKLLRHLAHRQFSMRQFDESIETGLRAAKLYEGVPLEREKLGPDYFTSTPDVVQYYLYYHLGQAYFAKHDFDNAAKWFSRSSQTAGWGFDPEARTANTYWEFLSLARGGRTAEAREVLDAYDLTLFQVHPEGGSDNYFDGIQLFKGHRDAGSFFSNQDSGRPFADADGMAASTAYTLANYFMLKGEREHAKQWLKRSINVDSWSYFARIQAEADWVAFFPGEDHTLSGH</sequence>
<gene>
    <name evidence="2" type="ORF">KCG44_03565</name>
</gene>
<feature type="chain" id="PRO_5047016412" description="Tetratricopeptide repeat protein" evidence="1">
    <location>
        <begin position="18"/>
        <end position="333"/>
    </location>
</feature>
<comment type="caution">
    <text evidence="2">The sequence shown here is derived from an EMBL/GenBank/DDBJ whole genome shotgun (WGS) entry which is preliminary data.</text>
</comment>
<dbReference type="Pfam" id="PF13181">
    <property type="entry name" value="TPR_8"/>
    <property type="match status" value="1"/>
</dbReference>
<keyword evidence="1" id="KW-0732">Signal</keyword>
<dbReference type="Proteomes" id="UP000722336">
    <property type="component" value="Unassembled WGS sequence"/>
</dbReference>
<name>A0ABS6SC08_9SPHN</name>
<dbReference type="RefSeq" id="WP_218444251.1">
    <property type="nucleotide sequence ID" value="NZ_JAGSPA010000001.1"/>
</dbReference>
<evidence type="ECO:0000256" key="1">
    <source>
        <dbReference type="SAM" id="SignalP"/>
    </source>
</evidence>
<dbReference type="EMBL" id="JAGSPA010000001">
    <property type="protein sequence ID" value="MBV7255861.1"/>
    <property type="molecule type" value="Genomic_DNA"/>
</dbReference>
<organism evidence="2 3">
    <name type="scientific">Pacificimonas pallii</name>
    <dbReference type="NCBI Taxonomy" id="2827236"/>
    <lineage>
        <taxon>Bacteria</taxon>
        <taxon>Pseudomonadati</taxon>
        <taxon>Pseudomonadota</taxon>
        <taxon>Alphaproteobacteria</taxon>
        <taxon>Sphingomonadales</taxon>
        <taxon>Sphingosinicellaceae</taxon>
        <taxon>Pacificimonas</taxon>
    </lineage>
</organism>
<dbReference type="InterPro" id="IPR019734">
    <property type="entry name" value="TPR_rpt"/>
</dbReference>
<evidence type="ECO:0008006" key="4">
    <source>
        <dbReference type="Google" id="ProtNLM"/>
    </source>
</evidence>
<accession>A0ABS6SC08</accession>